<evidence type="ECO:0000313" key="3">
    <source>
        <dbReference type="Proteomes" id="UP000188458"/>
    </source>
</evidence>
<organism evidence="2 3">
    <name type="scientific">Anoxybacillus kestanbolensis</name>
    <dbReference type="NCBI Taxonomy" id="227476"/>
    <lineage>
        <taxon>Bacteria</taxon>
        <taxon>Bacillati</taxon>
        <taxon>Bacillota</taxon>
        <taxon>Bacilli</taxon>
        <taxon>Bacillales</taxon>
        <taxon>Anoxybacillaceae</taxon>
        <taxon>Anoxybacillus</taxon>
    </lineage>
</organism>
<evidence type="ECO:0000313" key="2">
    <source>
        <dbReference type="EMBL" id="OOE04313.1"/>
    </source>
</evidence>
<protein>
    <submittedName>
        <fullName evidence="2">Permease</fullName>
    </submittedName>
</protein>
<keyword evidence="3" id="KW-1185">Reference proteome</keyword>
<keyword evidence="1" id="KW-0812">Transmembrane</keyword>
<proteinExistence type="predicted"/>
<sequence length="134" mass="14680">MKLPNSGSKQWYGVGTFLFFLFFCVLIASRLLLSVELGLKQFIGLGITAFILSCIIGLSGFFGKKTFVIICSSFSTIGFAYALFISFTRMNVGWSDVTSIISFLVISTFGIIVGVIAEIVRTLLKKSPSKKSHL</sequence>
<reference evidence="3" key="1">
    <citation type="submission" date="2016-11" db="EMBL/GenBank/DDBJ databases">
        <title>Draft genome sequence of Anoxybacillus sp. strain 103 isolated from the Qarvajar hot spring in Nagorno-Karabach.</title>
        <authorList>
            <person name="Hovhannisyan P."/>
            <person name="Panosyan H."/>
            <person name="Birkeland N.-K."/>
        </authorList>
    </citation>
    <scope>NUCLEOTIDE SEQUENCE [LARGE SCALE GENOMIC DNA]</scope>
    <source>
        <strain evidence="3">103</strain>
    </source>
</reference>
<feature type="transmembrane region" description="Helical" evidence="1">
    <location>
        <begin position="67"/>
        <end position="88"/>
    </location>
</feature>
<dbReference type="EMBL" id="MQAD01000005">
    <property type="protein sequence ID" value="OOE04313.1"/>
    <property type="molecule type" value="Genomic_DNA"/>
</dbReference>
<dbReference type="Proteomes" id="UP000188458">
    <property type="component" value="Unassembled WGS sequence"/>
</dbReference>
<keyword evidence="1" id="KW-1133">Transmembrane helix</keyword>
<feature type="transmembrane region" description="Helical" evidence="1">
    <location>
        <begin position="12"/>
        <end position="33"/>
    </location>
</feature>
<accession>A0A1V3FRH6</accession>
<feature type="transmembrane region" description="Helical" evidence="1">
    <location>
        <begin position="100"/>
        <end position="124"/>
    </location>
</feature>
<comment type="caution">
    <text evidence="2">The sequence shown here is derived from an EMBL/GenBank/DDBJ whole genome shotgun (WGS) entry which is preliminary data.</text>
</comment>
<evidence type="ECO:0000256" key="1">
    <source>
        <dbReference type="SAM" id="Phobius"/>
    </source>
</evidence>
<keyword evidence="1" id="KW-0472">Membrane</keyword>
<feature type="transmembrane region" description="Helical" evidence="1">
    <location>
        <begin position="39"/>
        <end position="60"/>
    </location>
</feature>
<dbReference type="RefSeq" id="WP_077428302.1">
    <property type="nucleotide sequence ID" value="NZ_MQAD01000005.1"/>
</dbReference>
<dbReference type="AlphaFoldDB" id="A0A1V3FRH6"/>
<gene>
    <name evidence="2" type="ORF">BO219_02595</name>
</gene>
<name>A0A1V3FRH6_9BACL</name>